<organism evidence="2 3">
    <name type="scientific">Nepenthes gracilis</name>
    <name type="common">Slender pitcher plant</name>
    <dbReference type="NCBI Taxonomy" id="150966"/>
    <lineage>
        <taxon>Eukaryota</taxon>
        <taxon>Viridiplantae</taxon>
        <taxon>Streptophyta</taxon>
        <taxon>Embryophyta</taxon>
        <taxon>Tracheophyta</taxon>
        <taxon>Spermatophyta</taxon>
        <taxon>Magnoliopsida</taxon>
        <taxon>eudicotyledons</taxon>
        <taxon>Gunneridae</taxon>
        <taxon>Pentapetalae</taxon>
        <taxon>Caryophyllales</taxon>
        <taxon>Nepenthaceae</taxon>
        <taxon>Nepenthes</taxon>
    </lineage>
</organism>
<evidence type="ECO:0000313" key="3">
    <source>
        <dbReference type="Proteomes" id="UP001279734"/>
    </source>
</evidence>
<evidence type="ECO:0000313" key="2">
    <source>
        <dbReference type="EMBL" id="GMH17798.1"/>
    </source>
</evidence>
<accession>A0AAD3SUE6</accession>
<proteinExistence type="predicted"/>
<keyword evidence="3" id="KW-1185">Reference proteome</keyword>
<reference evidence="2" key="1">
    <citation type="submission" date="2023-05" db="EMBL/GenBank/DDBJ databases">
        <title>Nepenthes gracilis genome sequencing.</title>
        <authorList>
            <person name="Fukushima K."/>
        </authorList>
    </citation>
    <scope>NUCLEOTIDE SEQUENCE</scope>
    <source>
        <strain evidence="2">SING2019-196</strain>
    </source>
</reference>
<comment type="caution">
    <text evidence="2">The sequence shown here is derived from an EMBL/GenBank/DDBJ whole genome shotgun (WGS) entry which is preliminary data.</text>
</comment>
<dbReference type="AlphaFoldDB" id="A0AAD3SUE6"/>
<name>A0AAD3SUE6_NEPGR</name>
<feature type="region of interest" description="Disordered" evidence="1">
    <location>
        <begin position="56"/>
        <end position="95"/>
    </location>
</feature>
<evidence type="ECO:0000256" key="1">
    <source>
        <dbReference type="SAM" id="MobiDB-lite"/>
    </source>
</evidence>
<gene>
    <name evidence="2" type="ORF">Nepgr_019639</name>
</gene>
<dbReference type="EMBL" id="BSYO01000018">
    <property type="protein sequence ID" value="GMH17798.1"/>
    <property type="molecule type" value="Genomic_DNA"/>
</dbReference>
<sequence length="197" mass="21315">MSMVMLFHSLRDPKGLVNPLSLWPLFSAIRHLSMDSIVNCCKEFAVSSQHLECPENPVENPKGLVRTSIGKKADGDDSNPPEVGMESKDQGSEQLETCSSSKDGSIMDEALCTNAGLAQSKTKPDKTPPLRVAGDAHYSDSSVTSCIPMDRFAHHASPSKDINLELCNTRCSPSNLAAINSDVPKATFLGNDRKIQK</sequence>
<dbReference type="Proteomes" id="UP001279734">
    <property type="component" value="Unassembled WGS sequence"/>
</dbReference>
<protein>
    <submittedName>
        <fullName evidence="2">Uncharacterized protein</fullName>
    </submittedName>
</protein>